<dbReference type="Proteomes" id="UP000566819">
    <property type="component" value="Unassembled WGS sequence"/>
</dbReference>
<dbReference type="Pfam" id="PF11951">
    <property type="entry name" value="Fungal_trans_2"/>
    <property type="match status" value="1"/>
</dbReference>
<evidence type="ECO:0000313" key="3">
    <source>
        <dbReference type="Proteomes" id="UP000566819"/>
    </source>
</evidence>
<dbReference type="OrthoDB" id="4158087at2759"/>
<dbReference type="InterPro" id="IPR021858">
    <property type="entry name" value="Fun_TF"/>
</dbReference>
<dbReference type="PANTHER" id="PTHR37540">
    <property type="entry name" value="TRANSCRIPTION FACTOR (ACR-2), PUTATIVE-RELATED-RELATED"/>
    <property type="match status" value="1"/>
</dbReference>
<evidence type="ECO:0000256" key="1">
    <source>
        <dbReference type="SAM" id="MobiDB-lite"/>
    </source>
</evidence>
<gene>
    <name evidence="2" type="ORF">G7Y89_g10432</name>
</gene>
<organism evidence="2 3">
    <name type="scientific">Cudoniella acicularis</name>
    <dbReference type="NCBI Taxonomy" id="354080"/>
    <lineage>
        <taxon>Eukaryota</taxon>
        <taxon>Fungi</taxon>
        <taxon>Dikarya</taxon>
        <taxon>Ascomycota</taxon>
        <taxon>Pezizomycotina</taxon>
        <taxon>Leotiomycetes</taxon>
        <taxon>Helotiales</taxon>
        <taxon>Tricladiaceae</taxon>
        <taxon>Cudoniella</taxon>
    </lineage>
</organism>
<sequence>MDPKIGKPSRQIKISTGPYVRRRQHRKAQARIKHNDQTELEPGEPARLSPIPASKAVAPYSPRSETEDSHIHITVVTERTLTPVGPRFEWYPLAVRDEAFFHILMASTSSHAAYLQKVELPRNFYFYRGQAIQLLNQRIARGDCDEGTINTIYMSAAITLDSKPILAPTIDVTDLKTYFGLPSSATISHAKTFGTRLYNFTNSPLSNQAAKVMWGLRNISQLSEEIHAGKIRAEPNLAFEAQFTDRVEVLERLVHPLWHVENPGAEQHPVFRTLGWTCLIYIYTVLRELPKELGINPTLAGRIRGTLESCPELNVLLATFQDLLLWEMFICGRVADDRDRPFFASQATKILLIRRVEDANEILKAAEGFIWPERQVQPSSSSNSEDSLSGSESGAMDVGD</sequence>
<accession>A0A8H4RCS3</accession>
<feature type="region of interest" description="Disordered" evidence="1">
    <location>
        <begin position="374"/>
        <end position="400"/>
    </location>
</feature>
<feature type="compositionally biased region" description="Basic residues" evidence="1">
    <location>
        <begin position="20"/>
        <end position="32"/>
    </location>
</feature>
<feature type="compositionally biased region" description="Low complexity" evidence="1">
    <location>
        <begin position="379"/>
        <end position="394"/>
    </location>
</feature>
<dbReference type="PANTHER" id="PTHR37540:SF5">
    <property type="entry name" value="TRANSCRIPTION FACTOR DOMAIN-CONTAINING PROTEIN"/>
    <property type="match status" value="1"/>
</dbReference>
<dbReference type="EMBL" id="JAAMPI010000921">
    <property type="protein sequence ID" value="KAF4627722.1"/>
    <property type="molecule type" value="Genomic_DNA"/>
</dbReference>
<dbReference type="AlphaFoldDB" id="A0A8H4RCS3"/>
<protein>
    <submittedName>
        <fullName evidence="2">Uncharacterized protein</fullName>
    </submittedName>
</protein>
<name>A0A8H4RCS3_9HELO</name>
<feature type="region of interest" description="Disordered" evidence="1">
    <location>
        <begin position="1"/>
        <end position="64"/>
    </location>
</feature>
<comment type="caution">
    <text evidence="2">The sequence shown here is derived from an EMBL/GenBank/DDBJ whole genome shotgun (WGS) entry which is preliminary data.</text>
</comment>
<keyword evidence="3" id="KW-1185">Reference proteome</keyword>
<evidence type="ECO:0000313" key="2">
    <source>
        <dbReference type="EMBL" id="KAF4627722.1"/>
    </source>
</evidence>
<reference evidence="2 3" key="1">
    <citation type="submission" date="2020-03" db="EMBL/GenBank/DDBJ databases">
        <title>Draft Genome Sequence of Cudoniella acicularis.</title>
        <authorList>
            <person name="Buettner E."/>
            <person name="Kellner H."/>
        </authorList>
    </citation>
    <scope>NUCLEOTIDE SEQUENCE [LARGE SCALE GENOMIC DNA]</scope>
    <source>
        <strain evidence="2 3">DSM 108380</strain>
    </source>
</reference>
<proteinExistence type="predicted"/>